<name>A0A1B0ZKU2_9MICO</name>
<sequence length="251" mass="27007">MSVEAQPGANDRPYSVRHEITQGALLILPAGLGMIPIGIAFGLLVVQSGLPWWMAPALSFFAYAGSLELLLITLITSLTPLVTIAAASFFVNFRHVFYAFNFPLKVVTNPFLKFYAMYSLTDEIFAVTVANPKGWTQPRVISAGAVLQICWVGGGLMGVLLSSFIPFQIRGLSFALCALFITLTLDACRTKQEIPSLLLGAAAFGFALLLLPSQPIFAAMIGFVATLAARYTIAVRLTRPLPAEMESDDAA</sequence>
<dbReference type="InterPro" id="IPR011606">
    <property type="entry name" value="Brnchd-chn_aa_trnsp_permease"/>
</dbReference>
<evidence type="ECO:0000313" key="9">
    <source>
        <dbReference type="EMBL" id="ANP28560.1"/>
    </source>
</evidence>
<evidence type="ECO:0000256" key="1">
    <source>
        <dbReference type="ARBA" id="ARBA00004651"/>
    </source>
</evidence>
<evidence type="ECO:0000256" key="8">
    <source>
        <dbReference type="SAM" id="Phobius"/>
    </source>
</evidence>
<evidence type="ECO:0000256" key="2">
    <source>
        <dbReference type="ARBA" id="ARBA00010735"/>
    </source>
</evidence>
<dbReference type="KEGG" id="dva:DAD186_20100"/>
<proteinExistence type="inferred from homology"/>
<evidence type="ECO:0000256" key="6">
    <source>
        <dbReference type="ARBA" id="ARBA00022989"/>
    </source>
</evidence>
<evidence type="ECO:0000313" key="10">
    <source>
        <dbReference type="Proteomes" id="UP000092596"/>
    </source>
</evidence>
<dbReference type="PATRIC" id="fig|1630135.4.peg.2008"/>
<keyword evidence="6 8" id="KW-1133">Transmembrane helix</keyword>
<dbReference type="Proteomes" id="UP000092596">
    <property type="component" value="Chromosome"/>
</dbReference>
<feature type="transmembrane region" description="Helical" evidence="8">
    <location>
        <begin position="20"/>
        <end position="46"/>
    </location>
</feature>
<keyword evidence="7 8" id="KW-0472">Membrane</keyword>
<protein>
    <submittedName>
        <fullName evidence="9">Azaleucine resistance protein AzlC</fullName>
    </submittedName>
</protein>
<evidence type="ECO:0000256" key="4">
    <source>
        <dbReference type="ARBA" id="ARBA00022475"/>
    </source>
</evidence>
<organism evidence="9 10">
    <name type="scientific">Dermabacter vaginalis</name>
    <dbReference type="NCBI Taxonomy" id="1630135"/>
    <lineage>
        <taxon>Bacteria</taxon>
        <taxon>Bacillati</taxon>
        <taxon>Actinomycetota</taxon>
        <taxon>Actinomycetes</taxon>
        <taxon>Micrococcales</taxon>
        <taxon>Dermabacteraceae</taxon>
        <taxon>Dermabacter</taxon>
    </lineage>
</organism>
<feature type="transmembrane region" description="Helical" evidence="8">
    <location>
        <begin position="141"/>
        <end position="161"/>
    </location>
</feature>
<accession>A0A1B0ZKU2</accession>
<evidence type="ECO:0000256" key="7">
    <source>
        <dbReference type="ARBA" id="ARBA00023136"/>
    </source>
</evidence>
<evidence type="ECO:0000256" key="5">
    <source>
        <dbReference type="ARBA" id="ARBA00022692"/>
    </source>
</evidence>
<dbReference type="AlphaFoldDB" id="A0A1B0ZKU2"/>
<dbReference type="GO" id="GO:0005886">
    <property type="term" value="C:plasma membrane"/>
    <property type="evidence" value="ECO:0007669"/>
    <property type="project" value="UniProtKB-SubCell"/>
</dbReference>
<dbReference type="EMBL" id="CP012117">
    <property type="protein sequence ID" value="ANP28560.1"/>
    <property type="molecule type" value="Genomic_DNA"/>
</dbReference>
<evidence type="ECO:0000256" key="3">
    <source>
        <dbReference type="ARBA" id="ARBA00022448"/>
    </source>
</evidence>
<keyword evidence="5 8" id="KW-0812">Transmembrane</keyword>
<dbReference type="RefSeq" id="WP_065248528.1">
    <property type="nucleotide sequence ID" value="NZ_CP012117.1"/>
</dbReference>
<feature type="transmembrane region" description="Helical" evidence="8">
    <location>
        <begin position="167"/>
        <end position="187"/>
    </location>
</feature>
<keyword evidence="3" id="KW-0813">Transport</keyword>
<feature type="transmembrane region" description="Helical" evidence="8">
    <location>
        <begin position="67"/>
        <end position="91"/>
    </location>
</feature>
<comment type="subcellular location">
    <subcellularLocation>
        <location evidence="1">Cell membrane</location>
        <topology evidence="1">Multi-pass membrane protein</topology>
    </subcellularLocation>
</comment>
<reference evidence="9 10" key="1">
    <citation type="submission" date="2015-06" db="EMBL/GenBank/DDBJ databases">
        <title>Investigation of pathophysiology for high-risk pregnancy and development of treatment modality based on it.</title>
        <authorList>
            <person name="Kim B.-C."/>
            <person name="Lim S."/>
        </authorList>
    </citation>
    <scope>NUCLEOTIDE SEQUENCE [LARGE SCALE GENOMIC DNA]</scope>
    <source>
        <strain evidence="9 10">AD1-86</strain>
    </source>
</reference>
<dbReference type="STRING" id="1630135.DAD186_20100"/>
<dbReference type="Pfam" id="PF03591">
    <property type="entry name" value="AzlC"/>
    <property type="match status" value="1"/>
</dbReference>
<dbReference type="PANTHER" id="PTHR34979">
    <property type="entry name" value="INNER MEMBRANE PROTEIN YGAZ"/>
    <property type="match status" value="1"/>
</dbReference>
<gene>
    <name evidence="9" type="ORF">DAD186_20100</name>
</gene>
<dbReference type="GO" id="GO:1903785">
    <property type="term" value="P:L-valine transmembrane transport"/>
    <property type="evidence" value="ECO:0007669"/>
    <property type="project" value="TreeGrafter"/>
</dbReference>
<comment type="similarity">
    <text evidence="2">Belongs to the AzlC family.</text>
</comment>
<dbReference type="PANTHER" id="PTHR34979:SF1">
    <property type="entry name" value="INNER MEMBRANE PROTEIN YGAZ"/>
    <property type="match status" value="1"/>
</dbReference>
<keyword evidence="4" id="KW-1003">Cell membrane</keyword>